<protein>
    <recommendedName>
        <fullName evidence="3">Pyrimidine/purine nucleoside phosphorylase</fullName>
        <ecNumber evidence="3">2.4.2.1</ecNumber>
        <ecNumber evidence="3">2.4.2.2</ecNumber>
    </recommendedName>
    <alternativeName>
        <fullName evidence="3">Adenosine phosphorylase</fullName>
    </alternativeName>
    <alternativeName>
        <fullName evidence="3">Cytidine phosphorylase</fullName>
    </alternativeName>
    <alternativeName>
        <fullName evidence="3">Guanosine phosphorylase</fullName>
    </alternativeName>
    <alternativeName>
        <fullName evidence="3">Inosine phosphorylase</fullName>
    </alternativeName>
    <alternativeName>
        <fullName evidence="3">Thymidine phosphorylase</fullName>
    </alternativeName>
    <alternativeName>
        <fullName evidence="3">Uridine phosphorylase</fullName>
    </alternativeName>
    <alternativeName>
        <fullName evidence="3">Xanthosine phosphorylase</fullName>
    </alternativeName>
</protein>
<dbReference type="PANTHER" id="PTHR36540:SF1">
    <property type="entry name" value="PYRIMIDINE_PURINE NUCLEOSIDE PHOSPHORYLASE"/>
    <property type="match status" value="1"/>
</dbReference>
<comment type="catalytic activity">
    <reaction evidence="3">
        <text>guanosine + phosphate = alpha-D-ribose 1-phosphate + guanine</text>
        <dbReference type="Rhea" id="RHEA:13233"/>
        <dbReference type="ChEBI" id="CHEBI:16235"/>
        <dbReference type="ChEBI" id="CHEBI:16750"/>
        <dbReference type="ChEBI" id="CHEBI:43474"/>
        <dbReference type="ChEBI" id="CHEBI:57720"/>
        <dbReference type="EC" id="2.4.2.1"/>
    </reaction>
</comment>
<dbReference type="EC" id="2.4.2.2" evidence="3"/>
<comment type="catalytic activity">
    <reaction evidence="3">
        <text>xanthosine + phosphate = alpha-D-ribose 1-phosphate + xanthine</text>
        <dbReference type="Rhea" id="RHEA:27638"/>
        <dbReference type="ChEBI" id="CHEBI:17712"/>
        <dbReference type="ChEBI" id="CHEBI:18107"/>
        <dbReference type="ChEBI" id="CHEBI:43474"/>
        <dbReference type="ChEBI" id="CHEBI:57720"/>
        <dbReference type="EC" id="2.4.2.1"/>
    </reaction>
</comment>
<comment type="catalytic activity">
    <reaction evidence="3">
        <text>thymidine + phosphate = 2-deoxy-alpha-D-ribose 1-phosphate + thymine</text>
        <dbReference type="Rhea" id="RHEA:16037"/>
        <dbReference type="ChEBI" id="CHEBI:17748"/>
        <dbReference type="ChEBI" id="CHEBI:17821"/>
        <dbReference type="ChEBI" id="CHEBI:43474"/>
        <dbReference type="ChEBI" id="CHEBI:57259"/>
        <dbReference type="EC" id="2.4.2.2"/>
    </reaction>
</comment>
<evidence type="ECO:0000256" key="1">
    <source>
        <dbReference type="ARBA" id="ARBA00022676"/>
    </source>
</evidence>
<dbReference type="Gene3D" id="2.60.120.10">
    <property type="entry name" value="Jelly Rolls"/>
    <property type="match status" value="1"/>
</dbReference>
<dbReference type="RefSeq" id="WP_248995557.1">
    <property type="nucleotide sequence ID" value="NZ_JAKIKP010000005.1"/>
</dbReference>
<dbReference type="AlphaFoldDB" id="A0A9X2CIC0"/>
<dbReference type="InterPro" id="IPR011051">
    <property type="entry name" value="RmlC_Cupin_sf"/>
</dbReference>
<dbReference type="GO" id="GO:0016154">
    <property type="term" value="F:pyrimidine-nucleoside phosphorylase activity"/>
    <property type="evidence" value="ECO:0007669"/>
    <property type="project" value="UniProtKB-UniRule"/>
</dbReference>
<comment type="caution">
    <text evidence="4">The sequence shown here is derived from an EMBL/GenBank/DDBJ whole genome shotgun (WGS) entry which is preliminary data.</text>
</comment>
<keyword evidence="2 3" id="KW-0808">Transferase</keyword>
<comment type="catalytic activity">
    <reaction evidence="3">
        <text>a purine D-ribonucleoside + phosphate = a purine nucleobase + alpha-D-ribose 1-phosphate</text>
        <dbReference type="Rhea" id="RHEA:19805"/>
        <dbReference type="ChEBI" id="CHEBI:26386"/>
        <dbReference type="ChEBI" id="CHEBI:43474"/>
        <dbReference type="ChEBI" id="CHEBI:57720"/>
        <dbReference type="ChEBI" id="CHEBI:142355"/>
        <dbReference type="EC" id="2.4.2.1"/>
    </reaction>
</comment>
<dbReference type="PANTHER" id="PTHR36540">
    <property type="entry name" value="PYRIMIDINE/PURINE NUCLEOSIDE PHOSPHORYLASE"/>
    <property type="match status" value="1"/>
</dbReference>
<comment type="function">
    <text evidence="3">Catalyzes the phosphorolysis of diverse nucleosides, yielding D-ribose 1-phosphate and the respective free bases. Can use uridine, adenosine, guanosine, cytidine, thymidine, inosine and xanthosine as substrates. Also catalyzes the reverse reactions.</text>
</comment>
<comment type="catalytic activity">
    <reaction evidence="3">
        <text>inosine + phosphate = alpha-D-ribose 1-phosphate + hypoxanthine</text>
        <dbReference type="Rhea" id="RHEA:27646"/>
        <dbReference type="ChEBI" id="CHEBI:17368"/>
        <dbReference type="ChEBI" id="CHEBI:17596"/>
        <dbReference type="ChEBI" id="CHEBI:43474"/>
        <dbReference type="ChEBI" id="CHEBI:57720"/>
        <dbReference type="EC" id="2.4.2.1"/>
    </reaction>
</comment>
<evidence type="ECO:0000313" key="5">
    <source>
        <dbReference type="Proteomes" id="UP001139333"/>
    </source>
</evidence>
<keyword evidence="5" id="KW-1185">Reference proteome</keyword>
<evidence type="ECO:0000256" key="2">
    <source>
        <dbReference type="ARBA" id="ARBA00022679"/>
    </source>
</evidence>
<dbReference type="EC" id="2.4.2.1" evidence="3"/>
<dbReference type="HAMAP" id="MF_01537">
    <property type="entry name" value="Nucleos_phosphorylase_PpnP"/>
    <property type="match status" value="1"/>
</dbReference>
<reference evidence="4" key="1">
    <citation type="submission" date="2022-01" db="EMBL/GenBank/DDBJ databases">
        <title>Whole genome-based taxonomy of the Shewanellaceae.</title>
        <authorList>
            <person name="Martin-Rodriguez A.J."/>
        </authorList>
    </citation>
    <scope>NUCLEOTIDE SEQUENCE</scope>
    <source>
        <strain evidence="4">DSM 16422</strain>
    </source>
</reference>
<dbReference type="CDD" id="cd20296">
    <property type="entry name" value="cupin_PpnP-like"/>
    <property type="match status" value="1"/>
</dbReference>
<evidence type="ECO:0000313" key="4">
    <source>
        <dbReference type="EMBL" id="MCL1142877.1"/>
    </source>
</evidence>
<keyword evidence="1 3" id="KW-0328">Glycosyltransferase</keyword>
<dbReference type="InterPro" id="IPR009664">
    <property type="entry name" value="Ppnp"/>
</dbReference>
<dbReference type="SUPFAM" id="SSF51182">
    <property type="entry name" value="RmlC-like cupins"/>
    <property type="match status" value="1"/>
</dbReference>
<accession>A0A9X2CIC0</accession>
<name>A0A9X2CIC0_9GAMM</name>
<dbReference type="FunFam" id="2.60.120.10:FF:000016">
    <property type="entry name" value="Pyrimidine/purine nucleoside phosphorylase"/>
    <property type="match status" value="1"/>
</dbReference>
<dbReference type="GO" id="GO:0005829">
    <property type="term" value="C:cytosol"/>
    <property type="evidence" value="ECO:0007669"/>
    <property type="project" value="TreeGrafter"/>
</dbReference>
<comment type="catalytic activity">
    <reaction evidence="3">
        <text>uridine + phosphate = alpha-D-ribose 1-phosphate + uracil</text>
        <dbReference type="Rhea" id="RHEA:24388"/>
        <dbReference type="ChEBI" id="CHEBI:16704"/>
        <dbReference type="ChEBI" id="CHEBI:17568"/>
        <dbReference type="ChEBI" id="CHEBI:43474"/>
        <dbReference type="ChEBI" id="CHEBI:57720"/>
        <dbReference type="EC" id="2.4.2.2"/>
    </reaction>
</comment>
<comment type="catalytic activity">
    <reaction evidence="3">
        <text>cytidine + phosphate = cytosine + alpha-D-ribose 1-phosphate</text>
        <dbReference type="Rhea" id="RHEA:52540"/>
        <dbReference type="ChEBI" id="CHEBI:16040"/>
        <dbReference type="ChEBI" id="CHEBI:17562"/>
        <dbReference type="ChEBI" id="CHEBI:43474"/>
        <dbReference type="ChEBI" id="CHEBI:57720"/>
        <dbReference type="EC" id="2.4.2.2"/>
    </reaction>
</comment>
<organism evidence="4 5">
    <name type="scientific">Shewanella gaetbuli</name>
    <dbReference type="NCBI Taxonomy" id="220752"/>
    <lineage>
        <taxon>Bacteria</taxon>
        <taxon>Pseudomonadati</taxon>
        <taxon>Pseudomonadota</taxon>
        <taxon>Gammaproteobacteria</taxon>
        <taxon>Alteromonadales</taxon>
        <taxon>Shewanellaceae</taxon>
        <taxon>Shewanella</taxon>
    </lineage>
</organism>
<dbReference type="Pfam" id="PF06865">
    <property type="entry name" value="Ppnp"/>
    <property type="match status" value="1"/>
</dbReference>
<dbReference type="Proteomes" id="UP001139333">
    <property type="component" value="Unassembled WGS sequence"/>
</dbReference>
<dbReference type="EMBL" id="JAKIKP010000005">
    <property type="protein sequence ID" value="MCL1142877.1"/>
    <property type="molecule type" value="Genomic_DNA"/>
</dbReference>
<comment type="similarity">
    <text evidence="3">Belongs to the nucleoside phosphorylase PpnP family.</text>
</comment>
<comment type="catalytic activity">
    <reaction evidence="3">
        <text>adenosine + phosphate = alpha-D-ribose 1-phosphate + adenine</text>
        <dbReference type="Rhea" id="RHEA:27642"/>
        <dbReference type="ChEBI" id="CHEBI:16335"/>
        <dbReference type="ChEBI" id="CHEBI:16708"/>
        <dbReference type="ChEBI" id="CHEBI:43474"/>
        <dbReference type="ChEBI" id="CHEBI:57720"/>
        <dbReference type="EC" id="2.4.2.1"/>
    </reaction>
</comment>
<dbReference type="InterPro" id="IPR014710">
    <property type="entry name" value="RmlC-like_jellyroll"/>
</dbReference>
<gene>
    <name evidence="3" type="primary">ppnP</name>
    <name evidence="4" type="ORF">L2672_09250</name>
</gene>
<sequence>MDTINQVNVNLKANVYYDGKVISRTITFADNTRKTLGVVLPGEYTFGTTENEIMQITSGEFEVLLPDATEWITVAAGNQFELAANVSFSIRNSVISEYCCSYY</sequence>
<dbReference type="GO" id="GO:0004731">
    <property type="term" value="F:purine-nucleoside phosphorylase activity"/>
    <property type="evidence" value="ECO:0007669"/>
    <property type="project" value="UniProtKB-UniRule"/>
</dbReference>
<proteinExistence type="inferred from homology"/>
<evidence type="ECO:0000256" key="3">
    <source>
        <dbReference type="HAMAP-Rule" id="MF_01537"/>
    </source>
</evidence>